<dbReference type="OrthoDB" id="9812358at2"/>
<name>A0A2P6M902_9GAMM</name>
<dbReference type="GO" id="GO:0000160">
    <property type="term" value="P:phosphorelay signal transduction system"/>
    <property type="evidence" value="ECO:0007669"/>
    <property type="project" value="InterPro"/>
</dbReference>
<protein>
    <submittedName>
        <fullName evidence="4">Diguanylate cyclase</fullName>
    </submittedName>
</protein>
<keyword evidence="1" id="KW-0597">Phosphoprotein</keyword>
<evidence type="ECO:0000259" key="3">
    <source>
        <dbReference type="PROSITE" id="PS50883"/>
    </source>
</evidence>
<dbReference type="GO" id="GO:0071111">
    <property type="term" value="F:cyclic-guanylate-specific phosphodiesterase activity"/>
    <property type="evidence" value="ECO:0007669"/>
    <property type="project" value="InterPro"/>
</dbReference>
<dbReference type="InterPro" id="IPR050706">
    <property type="entry name" value="Cyclic-di-GMP_PDE-like"/>
</dbReference>
<evidence type="ECO:0000256" key="1">
    <source>
        <dbReference type="PROSITE-ProRule" id="PRU00169"/>
    </source>
</evidence>
<dbReference type="Gene3D" id="3.40.50.2300">
    <property type="match status" value="1"/>
</dbReference>
<dbReference type="Gene3D" id="3.20.20.450">
    <property type="entry name" value="EAL domain"/>
    <property type="match status" value="1"/>
</dbReference>
<keyword evidence="5" id="KW-1185">Reference proteome</keyword>
<dbReference type="InterPro" id="IPR035919">
    <property type="entry name" value="EAL_sf"/>
</dbReference>
<feature type="domain" description="EAL" evidence="3">
    <location>
        <begin position="181"/>
        <end position="434"/>
    </location>
</feature>
<dbReference type="CDD" id="cd01948">
    <property type="entry name" value="EAL"/>
    <property type="match status" value="1"/>
</dbReference>
<dbReference type="SMART" id="SM00052">
    <property type="entry name" value="EAL"/>
    <property type="match status" value="1"/>
</dbReference>
<dbReference type="PANTHER" id="PTHR33121">
    <property type="entry name" value="CYCLIC DI-GMP PHOSPHODIESTERASE PDEF"/>
    <property type="match status" value="1"/>
</dbReference>
<dbReference type="SMART" id="SM00448">
    <property type="entry name" value="REC"/>
    <property type="match status" value="1"/>
</dbReference>
<dbReference type="InterPro" id="IPR011006">
    <property type="entry name" value="CheY-like_superfamily"/>
</dbReference>
<dbReference type="EMBL" id="PVLF01000007">
    <property type="protein sequence ID" value="PRH82466.1"/>
    <property type="molecule type" value="Genomic_DNA"/>
</dbReference>
<dbReference type="InterPro" id="IPR001789">
    <property type="entry name" value="Sig_transdc_resp-reg_receiver"/>
</dbReference>
<gene>
    <name evidence="4" type="ORF">C6N40_06680</name>
</gene>
<dbReference type="Pfam" id="PF00072">
    <property type="entry name" value="Response_reg"/>
    <property type="match status" value="1"/>
</dbReference>
<evidence type="ECO:0000313" key="4">
    <source>
        <dbReference type="EMBL" id="PRH82466.1"/>
    </source>
</evidence>
<feature type="modified residue" description="4-aspartylphosphate" evidence="1">
    <location>
        <position position="99"/>
    </location>
</feature>
<evidence type="ECO:0000313" key="5">
    <source>
        <dbReference type="Proteomes" id="UP000241736"/>
    </source>
</evidence>
<dbReference type="PROSITE" id="PS50110">
    <property type="entry name" value="RESPONSE_REGULATORY"/>
    <property type="match status" value="1"/>
</dbReference>
<dbReference type="InterPro" id="IPR001633">
    <property type="entry name" value="EAL_dom"/>
</dbReference>
<organism evidence="4 5">
    <name type="scientific">Arenimonas caeni</name>
    <dbReference type="NCBI Taxonomy" id="2058085"/>
    <lineage>
        <taxon>Bacteria</taxon>
        <taxon>Pseudomonadati</taxon>
        <taxon>Pseudomonadota</taxon>
        <taxon>Gammaproteobacteria</taxon>
        <taxon>Lysobacterales</taxon>
        <taxon>Lysobacteraceae</taxon>
        <taxon>Arenimonas</taxon>
    </lineage>
</organism>
<dbReference type="PROSITE" id="PS50883">
    <property type="entry name" value="EAL"/>
    <property type="match status" value="1"/>
</dbReference>
<dbReference type="Pfam" id="PF00563">
    <property type="entry name" value="EAL"/>
    <property type="match status" value="1"/>
</dbReference>
<evidence type="ECO:0000259" key="2">
    <source>
        <dbReference type="PROSITE" id="PS50110"/>
    </source>
</evidence>
<dbReference type="AlphaFoldDB" id="A0A2P6M902"/>
<dbReference type="SUPFAM" id="SSF52172">
    <property type="entry name" value="CheY-like"/>
    <property type="match status" value="1"/>
</dbReference>
<reference evidence="4 5" key="1">
    <citation type="submission" date="2018-03" db="EMBL/GenBank/DDBJ databases">
        <title>Arenimonas caeni sp. nov., isolated from activated sludge.</title>
        <authorList>
            <person name="Liu H."/>
        </authorList>
    </citation>
    <scope>NUCLEOTIDE SEQUENCE [LARGE SCALE GENOMIC DNA]</scope>
    <source>
        <strain evidence="5">z29</strain>
    </source>
</reference>
<accession>A0A2P6M902</accession>
<sequence length="438" mass="47149">MADPPAMCAAAQNRPLPAPGFLNGRERGYSGPGASQGWAPMGLAGLTVMLVEDHGFQRRLGLRLLADLGLDRVHEAADGYQALDLLRGLPEPPDVVLVDLDMPGMDGVEFIGIVAQENLAHSIAVVSAMEPALLHTVQVMAKASGLRVLGCIEKPLTPGKLTTVLSLFESGPGPAPVAAEVEVTLDQVRMALSRGEITAYFQPQAEFGNGKIVGVEALARWRLPDGRMVPPVVFVPLMEAGGLVDELTTLMLVQSCAWSKRWQARGLDLRVSVNVSAQNLTGPEVADRYEAVLREHGVNADRIVLEITESLVMSDTARGLGMLARLRLKGFGLSVDDFGTGYSSLSQLSQTPFTELKIDRGFVSGAPSQPRKRAMIETSLDLARKLDLAVVAEGVETIEEWQLLAQLGCDFAQGYLISPPVPGEQLPDAIQRWRQTQH</sequence>
<feature type="domain" description="Response regulatory" evidence="2">
    <location>
        <begin position="47"/>
        <end position="169"/>
    </location>
</feature>
<dbReference type="SUPFAM" id="SSF141868">
    <property type="entry name" value="EAL domain-like"/>
    <property type="match status" value="1"/>
</dbReference>
<comment type="caution">
    <text evidence="4">The sequence shown here is derived from an EMBL/GenBank/DDBJ whole genome shotgun (WGS) entry which is preliminary data.</text>
</comment>
<dbReference type="Proteomes" id="UP000241736">
    <property type="component" value="Unassembled WGS sequence"/>
</dbReference>
<proteinExistence type="predicted"/>
<dbReference type="PANTHER" id="PTHR33121:SF79">
    <property type="entry name" value="CYCLIC DI-GMP PHOSPHODIESTERASE PDED-RELATED"/>
    <property type="match status" value="1"/>
</dbReference>